<dbReference type="EMBL" id="JAHHUM010002660">
    <property type="protein sequence ID" value="KAK5601622.1"/>
    <property type="molecule type" value="Genomic_DNA"/>
</dbReference>
<dbReference type="AlphaFoldDB" id="A0AAV9QZU0"/>
<sequence>SWDDGVPEHCSRNTVSDGGASDNGIPGDWDDDTRTAHWVSTLPESSVVTASGGSVAGGSELTGGNGASVQKEGIMFASEDHGLVGVDQGSEELHSECQNSDWVSGSVNRSLCQSEISDPTEVARGSHVSGPESVVTTVPAEVPSAVPEEGIRMRLGRFIKPVNRLIQTMATQKVKILS</sequence>
<evidence type="ECO:0000313" key="3">
    <source>
        <dbReference type="Proteomes" id="UP001311232"/>
    </source>
</evidence>
<keyword evidence="3" id="KW-1185">Reference proteome</keyword>
<gene>
    <name evidence="2" type="ORF">CRENBAI_023118</name>
</gene>
<feature type="compositionally biased region" description="Basic and acidic residues" evidence="1">
    <location>
        <begin position="1"/>
        <end position="11"/>
    </location>
</feature>
<organism evidence="2 3">
    <name type="scientific">Crenichthys baileyi</name>
    <name type="common">White River springfish</name>
    <dbReference type="NCBI Taxonomy" id="28760"/>
    <lineage>
        <taxon>Eukaryota</taxon>
        <taxon>Metazoa</taxon>
        <taxon>Chordata</taxon>
        <taxon>Craniata</taxon>
        <taxon>Vertebrata</taxon>
        <taxon>Euteleostomi</taxon>
        <taxon>Actinopterygii</taxon>
        <taxon>Neopterygii</taxon>
        <taxon>Teleostei</taxon>
        <taxon>Neoteleostei</taxon>
        <taxon>Acanthomorphata</taxon>
        <taxon>Ovalentaria</taxon>
        <taxon>Atherinomorphae</taxon>
        <taxon>Cyprinodontiformes</taxon>
        <taxon>Goodeidae</taxon>
        <taxon>Crenichthys</taxon>
    </lineage>
</organism>
<proteinExistence type="predicted"/>
<evidence type="ECO:0000313" key="2">
    <source>
        <dbReference type="EMBL" id="KAK5601622.1"/>
    </source>
</evidence>
<feature type="non-terminal residue" evidence="2">
    <location>
        <position position="1"/>
    </location>
</feature>
<comment type="caution">
    <text evidence="2">The sequence shown here is derived from an EMBL/GenBank/DDBJ whole genome shotgun (WGS) entry which is preliminary data.</text>
</comment>
<protein>
    <submittedName>
        <fullName evidence="2">Uncharacterized protein</fullName>
    </submittedName>
</protein>
<reference evidence="2 3" key="1">
    <citation type="submission" date="2021-06" db="EMBL/GenBank/DDBJ databases">
        <authorList>
            <person name="Palmer J.M."/>
        </authorList>
    </citation>
    <scope>NUCLEOTIDE SEQUENCE [LARGE SCALE GENOMIC DNA]</scope>
    <source>
        <strain evidence="2 3">MEX-2019</strain>
        <tissue evidence="2">Muscle</tissue>
    </source>
</reference>
<accession>A0AAV9QZU0</accession>
<dbReference type="Proteomes" id="UP001311232">
    <property type="component" value="Unassembled WGS sequence"/>
</dbReference>
<evidence type="ECO:0000256" key="1">
    <source>
        <dbReference type="SAM" id="MobiDB-lite"/>
    </source>
</evidence>
<name>A0AAV9QZU0_9TELE</name>
<feature type="region of interest" description="Disordered" evidence="1">
    <location>
        <begin position="1"/>
        <end position="33"/>
    </location>
</feature>